<sequence length="184" mass="20467">SGLPGDLKKGALDGKLTLKYLDQTGLSLMLSVGATWFRRGSGQQFKIPTRWGSSGRINLIGTYSLHGREERLEVRELEGTCNGEQVMAYLDTLAADCVPDRLTVVVLDNAPFHKGAKLKEKATAWEKMGLYLRYLPPYAPFLNLIEGVWRTLKGILLPRRCYNSVAELRAALLTGLKILGTRFI</sequence>
<organism evidence="2 3">
    <name type="scientific">Deinococcus radiopugnans ATCC 19172</name>
    <dbReference type="NCBI Taxonomy" id="585398"/>
    <lineage>
        <taxon>Bacteria</taxon>
        <taxon>Thermotogati</taxon>
        <taxon>Deinococcota</taxon>
        <taxon>Deinococci</taxon>
        <taxon>Deinococcales</taxon>
        <taxon>Deinococcaceae</taxon>
        <taxon>Deinococcus</taxon>
    </lineage>
</organism>
<dbReference type="InterPro" id="IPR047655">
    <property type="entry name" value="Transpos_IS630-like"/>
</dbReference>
<evidence type="ECO:0000259" key="1">
    <source>
        <dbReference type="Pfam" id="PF13358"/>
    </source>
</evidence>
<comment type="caution">
    <text evidence="2">The sequence shown here is derived from an EMBL/GenBank/DDBJ whole genome shotgun (WGS) entry which is preliminary data.</text>
</comment>
<dbReference type="OrthoDB" id="64529at2"/>
<protein>
    <submittedName>
        <fullName evidence="2">IS630 family transposase</fullName>
    </submittedName>
</protein>
<dbReference type="RefSeq" id="WP_139405070.1">
    <property type="nucleotide sequence ID" value="NZ_VDMO01000087.1"/>
</dbReference>
<evidence type="ECO:0000313" key="2">
    <source>
        <dbReference type="EMBL" id="TNM59389.1"/>
    </source>
</evidence>
<dbReference type="InterPro" id="IPR036397">
    <property type="entry name" value="RNaseH_sf"/>
</dbReference>
<reference evidence="2 3" key="1">
    <citation type="submission" date="2019-06" db="EMBL/GenBank/DDBJ databases">
        <title>Genome sequence of Deinococcus radiopugnans ATCC 19172.</title>
        <authorList>
            <person name="Maclea K.S."/>
            <person name="Maynard C.R."/>
        </authorList>
    </citation>
    <scope>NUCLEOTIDE SEQUENCE [LARGE SCALE GENOMIC DNA]</scope>
    <source>
        <strain evidence="2 3">ATCC 19172</strain>
    </source>
</reference>
<dbReference type="NCBIfam" id="NF033545">
    <property type="entry name" value="transpos_IS630"/>
    <property type="match status" value="1"/>
</dbReference>
<name>A0A5C4X7S4_9DEIO</name>
<dbReference type="InterPro" id="IPR038717">
    <property type="entry name" value="Tc1-like_DDE_dom"/>
</dbReference>
<dbReference type="AlphaFoldDB" id="A0A5C4X7S4"/>
<dbReference type="Pfam" id="PF13358">
    <property type="entry name" value="DDE_3"/>
    <property type="match status" value="1"/>
</dbReference>
<dbReference type="EMBL" id="VDMO01000087">
    <property type="protein sequence ID" value="TNM59389.1"/>
    <property type="molecule type" value="Genomic_DNA"/>
</dbReference>
<feature type="non-terminal residue" evidence="2">
    <location>
        <position position="1"/>
    </location>
</feature>
<evidence type="ECO:0000313" key="3">
    <source>
        <dbReference type="Proteomes" id="UP000313988"/>
    </source>
</evidence>
<dbReference type="GO" id="GO:0003676">
    <property type="term" value="F:nucleic acid binding"/>
    <property type="evidence" value="ECO:0007669"/>
    <property type="project" value="InterPro"/>
</dbReference>
<accession>A0A5C4X7S4</accession>
<gene>
    <name evidence="2" type="ORF">FHR04_20800</name>
</gene>
<proteinExistence type="predicted"/>
<feature type="domain" description="Tc1-like transposase DDE" evidence="1">
    <location>
        <begin position="18"/>
        <end position="169"/>
    </location>
</feature>
<dbReference type="Gene3D" id="3.30.420.10">
    <property type="entry name" value="Ribonuclease H-like superfamily/Ribonuclease H"/>
    <property type="match status" value="1"/>
</dbReference>
<dbReference type="Proteomes" id="UP000313988">
    <property type="component" value="Unassembled WGS sequence"/>
</dbReference>